<proteinExistence type="predicted"/>
<reference evidence="3" key="1">
    <citation type="submission" date="2023-07" db="EMBL/GenBank/DDBJ databases">
        <title>Isolating and identifying novel microbial strains from the Mariana Trench.</title>
        <authorList>
            <person name="Fu H."/>
        </authorList>
    </citation>
    <scope>NUCLEOTIDE SEQUENCE [LARGE SCALE GENOMIC DNA]</scope>
    <source>
        <strain evidence="3">T-y2</strain>
    </source>
</reference>
<dbReference type="CDD" id="cd00158">
    <property type="entry name" value="RHOD"/>
    <property type="match status" value="1"/>
</dbReference>
<gene>
    <name evidence="2" type="ORF">RLT85_03195</name>
</gene>
<keyword evidence="3" id="KW-1185">Reference proteome</keyword>
<dbReference type="EMBL" id="JAVRBG010000002">
    <property type="protein sequence ID" value="MDT0293631.1"/>
    <property type="molecule type" value="Genomic_DNA"/>
</dbReference>
<dbReference type="PROSITE" id="PS50206">
    <property type="entry name" value="RHODANESE_3"/>
    <property type="match status" value="1"/>
</dbReference>
<evidence type="ECO:0000313" key="2">
    <source>
        <dbReference type="EMBL" id="MDT0293631.1"/>
    </source>
</evidence>
<evidence type="ECO:0000313" key="3">
    <source>
        <dbReference type="Proteomes" id="UP001182991"/>
    </source>
</evidence>
<dbReference type="SUPFAM" id="SSF52821">
    <property type="entry name" value="Rhodanese/Cell cycle control phosphatase"/>
    <property type="match status" value="1"/>
</dbReference>
<feature type="domain" description="Rhodanese" evidence="1">
    <location>
        <begin position="2"/>
        <end position="43"/>
    </location>
</feature>
<accession>A0ABU2KG22</accession>
<dbReference type="Gene3D" id="3.40.250.10">
    <property type="entry name" value="Rhodanese-like domain"/>
    <property type="match status" value="1"/>
</dbReference>
<dbReference type="InterPro" id="IPR001763">
    <property type="entry name" value="Rhodanese-like_dom"/>
</dbReference>
<name>A0ABU2KG22_9FLAO</name>
<protein>
    <submittedName>
        <fullName evidence="2">Rhodanese-like domain-containing protein</fullName>
    </submittedName>
</protein>
<dbReference type="InterPro" id="IPR036873">
    <property type="entry name" value="Rhodanese-like_dom_sf"/>
</dbReference>
<comment type="caution">
    <text evidence="2">The sequence shown here is derived from an EMBL/GenBank/DDBJ whole genome shotgun (WGS) entry which is preliminary data.</text>
</comment>
<sequence length="43" mass="4544">MNKPVITCCASGMRSSSAAAILKSKNIECINGGGWFNLSQKLN</sequence>
<organism evidence="2 3">
    <name type="scientific">Mesonia ostreae</name>
    <dbReference type="NCBI Taxonomy" id="861110"/>
    <lineage>
        <taxon>Bacteria</taxon>
        <taxon>Pseudomonadati</taxon>
        <taxon>Bacteroidota</taxon>
        <taxon>Flavobacteriia</taxon>
        <taxon>Flavobacteriales</taxon>
        <taxon>Flavobacteriaceae</taxon>
        <taxon>Mesonia</taxon>
    </lineage>
</organism>
<dbReference type="Proteomes" id="UP001182991">
    <property type="component" value="Unassembled WGS sequence"/>
</dbReference>
<evidence type="ECO:0000259" key="1">
    <source>
        <dbReference type="PROSITE" id="PS50206"/>
    </source>
</evidence>
<dbReference type="RefSeq" id="WP_311400602.1">
    <property type="nucleotide sequence ID" value="NZ_JAVRBG010000002.1"/>
</dbReference>